<evidence type="ECO:0000256" key="3">
    <source>
        <dbReference type="ARBA" id="ARBA00022777"/>
    </source>
</evidence>
<accession>A0A9W4WHZ6</accession>
<evidence type="ECO:0000256" key="2">
    <source>
        <dbReference type="ARBA" id="ARBA00022741"/>
    </source>
</evidence>
<dbReference type="Proteomes" id="UP001153678">
    <property type="component" value="Unassembled WGS sequence"/>
</dbReference>
<keyword evidence="2" id="KW-0547">Nucleotide-binding</keyword>
<dbReference type="SUPFAM" id="SSF56112">
    <property type="entry name" value="Protein kinase-like (PK-like)"/>
    <property type="match status" value="1"/>
</dbReference>
<dbReference type="GO" id="GO:0004674">
    <property type="term" value="F:protein serine/threonine kinase activity"/>
    <property type="evidence" value="ECO:0007669"/>
    <property type="project" value="TreeGrafter"/>
</dbReference>
<keyword evidence="1" id="KW-0808">Transferase</keyword>
<dbReference type="InterPro" id="IPR001245">
    <property type="entry name" value="Ser-Thr/Tyr_kinase_cat_dom"/>
</dbReference>
<dbReference type="InterPro" id="IPR000719">
    <property type="entry name" value="Prot_kinase_dom"/>
</dbReference>
<protein>
    <submittedName>
        <fullName evidence="6">16190_t:CDS:1</fullName>
    </submittedName>
</protein>
<keyword evidence="4" id="KW-0067">ATP-binding</keyword>
<evidence type="ECO:0000313" key="6">
    <source>
        <dbReference type="EMBL" id="CAI2163137.1"/>
    </source>
</evidence>
<evidence type="ECO:0000259" key="5">
    <source>
        <dbReference type="PROSITE" id="PS50011"/>
    </source>
</evidence>
<dbReference type="PANTHER" id="PTHR44329:SF288">
    <property type="entry name" value="MITOGEN-ACTIVATED PROTEIN KINASE KINASE KINASE 20"/>
    <property type="match status" value="1"/>
</dbReference>
<organism evidence="6 7">
    <name type="scientific">Funneliformis geosporum</name>
    <dbReference type="NCBI Taxonomy" id="1117311"/>
    <lineage>
        <taxon>Eukaryota</taxon>
        <taxon>Fungi</taxon>
        <taxon>Fungi incertae sedis</taxon>
        <taxon>Mucoromycota</taxon>
        <taxon>Glomeromycotina</taxon>
        <taxon>Glomeromycetes</taxon>
        <taxon>Glomerales</taxon>
        <taxon>Glomeraceae</taxon>
        <taxon>Funneliformis</taxon>
    </lineage>
</organism>
<dbReference type="PANTHER" id="PTHR44329">
    <property type="entry name" value="SERINE/THREONINE-PROTEIN KINASE TNNI3K-RELATED"/>
    <property type="match status" value="1"/>
</dbReference>
<dbReference type="Pfam" id="PF07714">
    <property type="entry name" value="PK_Tyr_Ser-Thr"/>
    <property type="match status" value="1"/>
</dbReference>
<dbReference type="InterPro" id="IPR011009">
    <property type="entry name" value="Kinase-like_dom_sf"/>
</dbReference>
<dbReference type="GO" id="GO:0005524">
    <property type="term" value="F:ATP binding"/>
    <property type="evidence" value="ECO:0007669"/>
    <property type="project" value="UniProtKB-KW"/>
</dbReference>
<dbReference type="Gene3D" id="1.10.510.10">
    <property type="entry name" value="Transferase(Phosphotransferase) domain 1"/>
    <property type="match status" value="1"/>
</dbReference>
<evidence type="ECO:0000256" key="1">
    <source>
        <dbReference type="ARBA" id="ARBA00022679"/>
    </source>
</evidence>
<reference evidence="6" key="1">
    <citation type="submission" date="2022-08" db="EMBL/GenBank/DDBJ databases">
        <authorList>
            <person name="Kallberg Y."/>
            <person name="Tangrot J."/>
            <person name="Rosling A."/>
        </authorList>
    </citation>
    <scope>NUCLEOTIDE SEQUENCE</scope>
    <source>
        <strain evidence="6">Wild A</strain>
    </source>
</reference>
<sequence>MNKGGAFSTIYSAIWMEGPRWIWDEEAEEYTRNGPINVTLKRLQNMSGEYLNHFYNYQKCLQCGSFANFFGITKDPTSNYLLIMRYYDDEDLYSYLDKVQGILCWKNIVVLLWEISGRIEYIHENEFIHGNLHGGNLIVESEQNSVDVRVADVELHGPANNKNSNEIYGVLPYIDPEILKGNLPTKASDIYSFGIIMWTLSGGIRPWYNRSHDIQLATEICSGLRPESIDGTPEVYIQTMTQCWNSDPSKRPVASQLYELIGSWVSAICDDPIPSELSDQFDLAEEKKFSNLEKNKYRQEIHSQAFYTNKPLYFPELIYKFNTTNGNI</sequence>
<dbReference type="InterPro" id="IPR051681">
    <property type="entry name" value="Ser/Thr_Kinases-Pseudokinases"/>
</dbReference>
<dbReference type="EMBL" id="CAMKVN010000073">
    <property type="protein sequence ID" value="CAI2163137.1"/>
    <property type="molecule type" value="Genomic_DNA"/>
</dbReference>
<keyword evidence="3" id="KW-0418">Kinase</keyword>
<comment type="caution">
    <text evidence="6">The sequence shown here is derived from an EMBL/GenBank/DDBJ whole genome shotgun (WGS) entry which is preliminary data.</text>
</comment>
<keyword evidence="7" id="KW-1185">Reference proteome</keyword>
<feature type="domain" description="Protein kinase" evidence="5">
    <location>
        <begin position="1"/>
        <end position="265"/>
    </location>
</feature>
<dbReference type="AlphaFoldDB" id="A0A9W4WHZ6"/>
<dbReference type="PROSITE" id="PS50011">
    <property type="entry name" value="PROTEIN_KINASE_DOM"/>
    <property type="match status" value="1"/>
</dbReference>
<evidence type="ECO:0000256" key="4">
    <source>
        <dbReference type="ARBA" id="ARBA00022840"/>
    </source>
</evidence>
<gene>
    <name evidence="6" type="ORF">FWILDA_LOCUS919</name>
</gene>
<evidence type="ECO:0000313" key="7">
    <source>
        <dbReference type="Proteomes" id="UP001153678"/>
    </source>
</evidence>
<dbReference type="OrthoDB" id="2374086at2759"/>
<proteinExistence type="predicted"/>
<name>A0A9W4WHZ6_9GLOM</name>